<gene>
    <name evidence="1" type="ORF">phiTE_055</name>
</gene>
<dbReference type="Proteomes" id="UP000010999">
    <property type="component" value="Segment"/>
</dbReference>
<dbReference type="GeneID" id="14515250"/>
<evidence type="ECO:0000313" key="1">
    <source>
        <dbReference type="EMBL" id="AEZ66221.1"/>
    </source>
</evidence>
<dbReference type="Gene3D" id="1.10.3210.10">
    <property type="entry name" value="Hypothetical protein af1432"/>
    <property type="match status" value="1"/>
</dbReference>
<reference evidence="1 2" key="2">
    <citation type="journal article" date="2012" name="PLoS Genet.">
        <title>Viral evasion of a bacterial suicide system by RNA-based molecular mimicry enables infectious altruism.</title>
        <authorList>
            <person name="Blower T.R."/>
            <person name="Evans T.J."/>
            <person name="Przybilski R."/>
            <person name="Fineran P.C."/>
            <person name="Salmond G.P."/>
        </authorList>
    </citation>
    <scope>NUCLEOTIDE SEQUENCE [LARGE SCALE GENOMIC DNA]</scope>
</reference>
<proteinExistence type="predicted"/>
<dbReference type="KEGG" id="vg:14515250"/>
<dbReference type="OrthoDB" id="27601at10239"/>
<name>K9L4V7_9CAUD</name>
<keyword evidence="2" id="KW-1185">Reference proteome</keyword>
<reference evidence="2" key="1">
    <citation type="submission" date="2011-11" db="EMBL/GenBank/DDBJ databases">
        <title>Escape from toxin-antitoxin mediated abortive infection can occur by recombination within a generalized transducing phage of Pectobacterium atrosepticum.</title>
        <authorList>
            <person name="Blower T.R."/>
            <person name="Evans T.J."/>
            <person name="Przybilski R."/>
            <person name="Fineran P.C."/>
            <person name="Salmond G.P.C."/>
        </authorList>
    </citation>
    <scope>NUCLEOTIDE SEQUENCE [LARGE SCALE GENOMIC DNA]</scope>
</reference>
<organism evidence="1 2">
    <name type="scientific">Pectobacterium phage phiTE</name>
    <dbReference type="NCBI Taxonomy" id="1116482"/>
    <lineage>
        <taxon>Viruses</taxon>
        <taxon>Duplodnaviria</taxon>
        <taxon>Heunggongvirae</taxon>
        <taxon>Uroviricota</taxon>
        <taxon>Caudoviricetes</taxon>
        <taxon>Vequintavirinae</taxon>
        <taxon>Certrevirus</taxon>
        <taxon>Certrevirus phiTE</taxon>
    </lineage>
</organism>
<dbReference type="EMBL" id="JQ015307">
    <property type="protein sequence ID" value="AEZ66221.1"/>
    <property type="molecule type" value="Genomic_DNA"/>
</dbReference>
<protein>
    <submittedName>
        <fullName evidence="1">Uncharacterized protein</fullName>
    </submittedName>
</protein>
<dbReference type="RefSeq" id="YP_007392517.1">
    <property type="nucleotide sequence ID" value="NC_020201.1"/>
</dbReference>
<evidence type="ECO:0000313" key="2">
    <source>
        <dbReference type="Proteomes" id="UP000010999"/>
    </source>
</evidence>
<dbReference type="SUPFAM" id="SSF109604">
    <property type="entry name" value="HD-domain/PDEase-like"/>
    <property type="match status" value="1"/>
</dbReference>
<accession>K9L4V7</accession>
<sequence length="413" mass="48207">MNKLTFGFGEVDVDYPVQIEKGHWRDGNKREVTWRCPYHQTWLSVIRRCYSQTYLKKCPAYKGCSVDQRWKKLSSFIAWMKIQPEHDLWVSHNYQVDKDFLFPNERVYGPDTCVLLPPSINGLFGGMKKGRVFPLGVSYKEANKKYQAQIYSGGKKVYLGLSSSPEEGHKEWQTRKIEDLRNAIKDYVSTGTYNKTVVRRLDSLVSCLEQDLGKGLETKPETFITLGEVMIKSPCEQLSVAIMIAANLHQNQFDKGGRPYVLHVLKVMHYLKDKDDDELSCMAVLHDTKEDCGIDDAYLQRHGLSSRVIDGITRLTKVKDQHPEHYLRGILESYDACRVKLADLRHNTDIRRLKGVSEKDLQRMKKYHMMHTQIKDMMQWHENNPAHSYPDMMRWYSERDSHISTLLRMFDEN</sequence>